<dbReference type="CDD" id="cd00520">
    <property type="entry name" value="RRF"/>
    <property type="match status" value="1"/>
</dbReference>
<comment type="subcellular location">
    <subcellularLocation>
        <location evidence="1">Cytoplasm</location>
    </subcellularLocation>
</comment>
<evidence type="ECO:0000259" key="5">
    <source>
        <dbReference type="Pfam" id="PF01765"/>
    </source>
</evidence>
<keyword evidence="4" id="KW-0648">Protein biosynthesis</keyword>
<proteinExistence type="inferred from homology"/>
<gene>
    <name evidence="6" type="ORF">CDCA_CDCA07G2012</name>
</gene>
<dbReference type="InterPro" id="IPR023584">
    <property type="entry name" value="Ribosome_recyc_fac_dom"/>
</dbReference>
<keyword evidence="7" id="KW-1185">Reference proteome</keyword>
<comment type="similarity">
    <text evidence="2">Belongs to the RRF family.</text>
</comment>
<evidence type="ECO:0000256" key="2">
    <source>
        <dbReference type="ARBA" id="ARBA00005912"/>
    </source>
</evidence>
<dbReference type="PANTHER" id="PTHR20982:SF3">
    <property type="entry name" value="MITOCHONDRIAL RIBOSOME RECYCLING FACTOR PSEUDO 1"/>
    <property type="match status" value="1"/>
</dbReference>
<comment type="caution">
    <text evidence="6">The sequence shown here is derived from an EMBL/GenBank/DDBJ whole genome shotgun (WGS) entry which is preliminary data.</text>
</comment>
<protein>
    <recommendedName>
        <fullName evidence="5">Ribosome recycling factor domain-containing protein</fullName>
    </recommendedName>
</protein>
<reference evidence="6 7" key="1">
    <citation type="submission" date="2022-07" db="EMBL/GenBank/DDBJ databases">
        <title>Genome-wide signatures of adaptation to extreme environments.</title>
        <authorList>
            <person name="Cho C.H."/>
            <person name="Yoon H.S."/>
        </authorList>
    </citation>
    <scope>NUCLEOTIDE SEQUENCE [LARGE SCALE GENOMIC DNA]</scope>
    <source>
        <strain evidence="6 7">DBV 063 E5</strain>
    </source>
</reference>
<dbReference type="InterPro" id="IPR036191">
    <property type="entry name" value="RRF_sf"/>
</dbReference>
<dbReference type="EMBL" id="JANCYW010000007">
    <property type="protein sequence ID" value="KAK4535987.1"/>
    <property type="molecule type" value="Genomic_DNA"/>
</dbReference>
<evidence type="ECO:0000313" key="7">
    <source>
        <dbReference type="Proteomes" id="UP001301350"/>
    </source>
</evidence>
<organism evidence="6 7">
    <name type="scientific">Cyanidium caldarium</name>
    <name type="common">Red alga</name>
    <dbReference type="NCBI Taxonomy" id="2771"/>
    <lineage>
        <taxon>Eukaryota</taxon>
        <taxon>Rhodophyta</taxon>
        <taxon>Bangiophyceae</taxon>
        <taxon>Cyanidiales</taxon>
        <taxon>Cyanidiaceae</taxon>
        <taxon>Cyanidium</taxon>
    </lineage>
</organism>
<dbReference type="Gene3D" id="3.30.1360.40">
    <property type="match status" value="1"/>
</dbReference>
<dbReference type="FunFam" id="3.30.1360.40:FF:000001">
    <property type="entry name" value="Ribosome-recycling factor"/>
    <property type="match status" value="1"/>
</dbReference>
<evidence type="ECO:0000256" key="1">
    <source>
        <dbReference type="ARBA" id="ARBA00004496"/>
    </source>
</evidence>
<name>A0AAV9IUQ1_CYACA</name>
<feature type="domain" description="Ribosome recycling factor" evidence="5">
    <location>
        <begin position="71"/>
        <end position="232"/>
    </location>
</feature>
<evidence type="ECO:0000256" key="4">
    <source>
        <dbReference type="ARBA" id="ARBA00022917"/>
    </source>
</evidence>
<evidence type="ECO:0000313" key="6">
    <source>
        <dbReference type="EMBL" id="KAK4535987.1"/>
    </source>
</evidence>
<sequence length="235" mass="26448">MSPFAMAFLAVPPFSAESARRPFTHCRRCRPLLFPFRRCSRSRLAMIDDDPVKPIRTDADAKMQKTLDSLRTNLATVRAGRAASSILDRVVVNYHGFETPLPQLASISTPSTNLIQIEPYDKSSIVEIEKAIVKSNLGLTPSTDGNLIRITMPPMTEERRRQLVKVAKEMAEDARVALRNIRRTAVDAVKKREKASDLSKDQSADAQDELTKMVKKYEGKVDEMMKVKEKEITTV</sequence>
<dbReference type="AlphaFoldDB" id="A0AAV9IUQ1"/>
<dbReference type="GO" id="GO:0006412">
    <property type="term" value="P:translation"/>
    <property type="evidence" value="ECO:0007669"/>
    <property type="project" value="UniProtKB-KW"/>
</dbReference>
<dbReference type="PANTHER" id="PTHR20982">
    <property type="entry name" value="RIBOSOME RECYCLING FACTOR"/>
    <property type="match status" value="1"/>
</dbReference>
<dbReference type="HAMAP" id="MF_00040">
    <property type="entry name" value="RRF"/>
    <property type="match status" value="1"/>
</dbReference>
<accession>A0AAV9IUQ1</accession>
<dbReference type="GO" id="GO:0043023">
    <property type="term" value="F:ribosomal large subunit binding"/>
    <property type="evidence" value="ECO:0007669"/>
    <property type="project" value="TreeGrafter"/>
</dbReference>
<dbReference type="Proteomes" id="UP001301350">
    <property type="component" value="Unassembled WGS sequence"/>
</dbReference>
<dbReference type="FunFam" id="1.10.132.20:FF:000001">
    <property type="entry name" value="Ribosome-recycling factor"/>
    <property type="match status" value="1"/>
</dbReference>
<dbReference type="Pfam" id="PF01765">
    <property type="entry name" value="RRF"/>
    <property type="match status" value="1"/>
</dbReference>
<dbReference type="SUPFAM" id="SSF55194">
    <property type="entry name" value="Ribosome recycling factor, RRF"/>
    <property type="match status" value="1"/>
</dbReference>
<dbReference type="InterPro" id="IPR002661">
    <property type="entry name" value="Ribosome_recyc_fac"/>
</dbReference>
<dbReference type="GO" id="GO:0005737">
    <property type="term" value="C:cytoplasm"/>
    <property type="evidence" value="ECO:0007669"/>
    <property type="project" value="UniProtKB-SubCell"/>
</dbReference>
<keyword evidence="3" id="KW-0963">Cytoplasm</keyword>
<evidence type="ECO:0000256" key="3">
    <source>
        <dbReference type="ARBA" id="ARBA00022490"/>
    </source>
</evidence>
<dbReference type="Gene3D" id="1.10.132.20">
    <property type="entry name" value="Ribosome-recycling factor"/>
    <property type="match status" value="1"/>
</dbReference>
<dbReference type="NCBIfam" id="TIGR00496">
    <property type="entry name" value="frr"/>
    <property type="match status" value="1"/>
</dbReference>